<dbReference type="PROSITE" id="PS50171">
    <property type="entry name" value="ZF_MATRIN"/>
    <property type="match status" value="1"/>
</dbReference>
<dbReference type="Gene3D" id="3.30.160.60">
    <property type="entry name" value="Classic Zinc Finger"/>
    <property type="match status" value="1"/>
</dbReference>
<dbReference type="GO" id="GO:0030627">
    <property type="term" value="F:pre-mRNA 5'-splice site binding"/>
    <property type="evidence" value="ECO:0007669"/>
    <property type="project" value="InterPro"/>
</dbReference>
<keyword evidence="3 9" id="KW-0863">Zinc-finger</keyword>
<dbReference type="SMART" id="SM00451">
    <property type="entry name" value="ZnF_U1"/>
    <property type="match status" value="1"/>
</dbReference>
<comment type="subcellular location">
    <subcellularLocation>
        <location evidence="1 9">Nucleus</location>
    </subcellularLocation>
</comment>
<evidence type="ECO:0000256" key="1">
    <source>
        <dbReference type="ARBA" id="ARBA00004123"/>
    </source>
</evidence>
<protein>
    <recommendedName>
        <fullName evidence="9">U1 small nuclear ribonucleoprotein C</fullName>
        <shortName evidence="9">U1 snRNP C</shortName>
        <shortName evidence="9">U1-C</shortName>
        <shortName evidence="9">U1C</shortName>
    </recommendedName>
</protein>
<evidence type="ECO:0000313" key="12">
    <source>
        <dbReference type="EMBL" id="KAJ5206193.1"/>
    </source>
</evidence>
<organism evidence="12 13">
    <name type="scientific">Penicillium cf. griseofulvum</name>
    <dbReference type="NCBI Taxonomy" id="2972120"/>
    <lineage>
        <taxon>Eukaryota</taxon>
        <taxon>Fungi</taxon>
        <taxon>Dikarya</taxon>
        <taxon>Ascomycota</taxon>
        <taxon>Pezizomycotina</taxon>
        <taxon>Eurotiomycetes</taxon>
        <taxon>Eurotiomycetidae</taxon>
        <taxon>Eurotiales</taxon>
        <taxon>Aspergillaceae</taxon>
        <taxon>Penicillium</taxon>
    </lineage>
</organism>
<comment type="caution">
    <text evidence="12">The sequence shown here is derived from an EMBL/GenBank/DDBJ whole genome shotgun (WGS) entry which is preliminary data.</text>
</comment>
<dbReference type="SUPFAM" id="SSF57667">
    <property type="entry name" value="beta-beta-alpha zinc fingers"/>
    <property type="match status" value="1"/>
</dbReference>
<dbReference type="InterPro" id="IPR003604">
    <property type="entry name" value="Matrin/U1-like-C_Znf_C2H2"/>
</dbReference>
<keyword evidence="13" id="KW-1185">Reference proteome</keyword>
<dbReference type="GO" id="GO:0030619">
    <property type="term" value="F:U1 snRNA binding"/>
    <property type="evidence" value="ECO:0007669"/>
    <property type="project" value="UniProtKB-UniRule"/>
</dbReference>
<evidence type="ECO:0000259" key="11">
    <source>
        <dbReference type="PROSITE" id="PS50171"/>
    </source>
</evidence>
<evidence type="ECO:0000256" key="3">
    <source>
        <dbReference type="ARBA" id="ARBA00022771"/>
    </source>
</evidence>
<dbReference type="GO" id="GO:0000243">
    <property type="term" value="C:commitment complex"/>
    <property type="evidence" value="ECO:0007669"/>
    <property type="project" value="UniProtKB-UniRule"/>
</dbReference>
<dbReference type="Pfam" id="PF06220">
    <property type="entry name" value="zf-U1"/>
    <property type="match status" value="1"/>
</dbReference>
<feature type="compositionally biased region" description="Gly residues" evidence="10">
    <location>
        <begin position="592"/>
        <end position="602"/>
    </location>
</feature>
<keyword evidence="4 9" id="KW-0862">Zinc</keyword>
<dbReference type="GO" id="GO:0005685">
    <property type="term" value="C:U1 snRNP"/>
    <property type="evidence" value="ECO:0007669"/>
    <property type="project" value="UniProtKB-UniRule"/>
</dbReference>
<reference evidence="12" key="1">
    <citation type="submission" date="2022-11" db="EMBL/GenBank/DDBJ databases">
        <authorList>
            <person name="Petersen C."/>
        </authorList>
    </citation>
    <scope>NUCLEOTIDE SEQUENCE</scope>
    <source>
        <strain evidence="12">IBT 16849</strain>
    </source>
</reference>
<proteinExistence type="inferred from homology"/>
<dbReference type="EMBL" id="JAPQKP010000002">
    <property type="protein sequence ID" value="KAJ5206193.1"/>
    <property type="molecule type" value="Genomic_DNA"/>
</dbReference>
<dbReference type="InterPro" id="IPR017340">
    <property type="entry name" value="U1_snRNP-C"/>
</dbReference>
<feature type="compositionally biased region" description="Pro residues" evidence="10">
    <location>
        <begin position="576"/>
        <end position="587"/>
    </location>
</feature>
<comment type="subunit">
    <text evidence="8">Component of the U1 snRNP. The U1 snRNP is composed of the U1 snRNA and the 7 core Sm proteins SNRPB, SNRPD1, SNRPD2, SNRPD3, SNRPE, SNRPF and SNRPG that assemble in a heptameric protein ring on the Sm site of the small nuclear RNA to form the core snRNP, and at least 3 U1 snRNP-specific proteins SNRNP70/U1-70K, SNRPA/U1-A and SNRPC/U1-C. SNRPC/U1-C interacts with U1 snRNA and the 5' splice-site region of the pre-mRNA. Interacts (via N-terminus) with TIA1 (via C-terminus); thereby promoting spliceosomal U1 snRNP recruitment to 5' splice sites.</text>
</comment>
<dbReference type="GO" id="GO:0071004">
    <property type="term" value="C:U2-type prespliceosome"/>
    <property type="evidence" value="ECO:0007669"/>
    <property type="project" value="UniProtKB-UniRule"/>
</dbReference>
<dbReference type="InterPro" id="IPR036236">
    <property type="entry name" value="Znf_C2H2_sf"/>
</dbReference>
<dbReference type="GO" id="GO:0000395">
    <property type="term" value="P:mRNA 5'-splice site recognition"/>
    <property type="evidence" value="ECO:0007669"/>
    <property type="project" value="UniProtKB-UniRule"/>
</dbReference>
<dbReference type="FunFam" id="3.30.160.60:FF:000059">
    <property type="entry name" value="U1 small nuclear ribonucleoprotein C"/>
    <property type="match status" value="1"/>
</dbReference>
<dbReference type="GO" id="GO:0000387">
    <property type="term" value="P:spliceosomal snRNP assembly"/>
    <property type="evidence" value="ECO:0007669"/>
    <property type="project" value="UniProtKB-UniRule"/>
</dbReference>
<feature type="compositionally biased region" description="Basic and acidic residues" evidence="10">
    <location>
        <begin position="253"/>
        <end position="268"/>
    </location>
</feature>
<evidence type="ECO:0000256" key="9">
    <source>
        <dbReference type="HAMAP-Rule" id="MF_03153"/>
    </source>
</evidence>
<keyword evidence="2 9" id="KW-0479">Metal-binding</keyword>
<evidence type="ECO:0000256" key="7">
    <source>
        <dbReference type="ARBA" id="ARBA00023274"/>
    </source>
</evidence>
<evidence type="ECO:0000256" key="2">
    <source>
        <dbReference type="ARBA" id="ARBA00022723"/>
    </source>
</evidence>
<comment type="similarity">
    <text evidence="9">Belongs to the U1 small nuclear ribonucleoprotein C family.</text>
</comment>
<evidence type="ECO:0000256" key="10">
    <source>
        <dbReference type="SAM" id="MobiDB-lite"/>
    </source>
</evidence>
<gene>
    <name evidence="12" type="ORF">N7472_002641</name>
</gene>
<comment type="subunit">
    <text evidence="9">U1 snRNP is composed of the 7 core Sm proteins B/B', D1, D2, D3, E, F and G that assemble in a heptameric protein ring on the Sm site of the small nuclear RNA to form the core snRNP, and at least 3 U1 snRNP-specific proteins U1-70K, U1-A and U1-C. U1-C interacts with U1 snRNA and the 5' splice-site region of the pre-mRNA.</text>
</comment>
<feature type="region of interest" description="Disordered" evidence="10">
    <location>
        <begin position="576"/>
        <end position="633"/>
    </location>
</feature>
<keyword evidence="6 9" id="KW-0539">Nucleus</keyword>
<dbReference type="HAMAP" id="MF_03153">
    <property type="entry name" value="U1_C"/>
    <property type="match status" value="1"/>
</dbReference>
<dbReference type="AlphaFoldDB" id="A0A9W9T1P5"/>
<dbReference type="GO" id="GO:0003729">
    <property type="term" value="F:mRNA binding"/>
    <property type="evidence" value="ECO:0007669"/>
    <property type="project" value="UniProtKB-UniRule"/>
</dbReference>
<reference evidence="12" key="2">
    <citation type="journal article" date="2023" name="IMA Fungus">
        <title>Comparative genomic study of the Penicillium genus elucidates a diverse pangenome and 15 lateral gene transfer events.</title>
        <authorList>
            <person name="Petersen C."/>
            <person name="Sorensen T."/>
            <person name="Nielsen M.R."/>
            <person name="Sondergaard T.E."/>
            <person name="Sorensen J.L."/>
            <person name="Fitzpatrick D.A."/>
            <person name="Frisvad J.C."/>
            <person name="Nielsen K.L."/>
        </authorList>
    </citation>
    <scope>NUCLEOTIDE SEQUENCE</scope>
    <source>
        <strain evidence="12">IBT 16849</strain>
    </source>
</reference>
<keyword evidence="7 9" id="KW-0687">Ribonucleoprotein</keyword>
<dbReference type="PANTHER" id="PTHR35179">
    <property type="entry name" value="PROTEIN CBG02620"/>
    <property type="match status" value="1"/>
</dbReference>
<dbReference type="InterPro" id="IPR000690">
    <property type="entry name" value="Matrin/U1-C_Znf_C2H2"/>
</dbReference>
<feature type="region of interest" description="Disordered" evidence="10">
    <location>
        <begin position="1"/>
        <end position="34"/>
    </location>
</feature>
<evidence type="ECO:0000256" key="5">
    <source>
        <dbReference type="ARBA" id="ARBA00022884"/>
    </source>
</evidence>
<evidence type="ECO:0000256" key="6">
    <source>
        <dbReference type="ARBA" id="ARBA00023242"/>
    </source>
</evidence>
<dbReference type="GO" id="GO:0008270">
    <property type="term" value="F:zinc ion binding"/>
    <property type="evidence" value="ECO:0007669"/>
    <property type="project" value="UniProtKB-UniRule"/>
</dbReference>
<feature type="region of interest" description="Disordered" evidence="10">
    <location>
        <begin position="240"/>
        <end position="268"/>
    </location>
</feature>
<name>A0A9W9T1P5_9EURO</name>
<sequence>MSPRRWKRGGRSEGRSRGRGGCAPQISSPAPPLGDVIVTIHHNEIETPTDQDDTKSRITNSQYLTSYNFLGRGESKIIVPGEPPKWTPLSESNPPTLQQDRGTYYRDQNAARHPTYPLEPMVQAILTDNPEYPVSGVDIIGCNNTMCNLLRFALGDERPFRILVEVLGKTVFFIRRENSPTETIPNVRGYGHTFPEAYTTWSASASGSESHQRVMEYEFAGMQCLVRYEADGFLPDMVPGAEKAEETPVPPKDVIDPEKNSSSMEDERVLCVPSATTELEAGREGRRIPQCAIFDLKTRSRTKDSHIVLREELPRLWISQTPNFILAHHTFGQFKDIRVQDVRDDVKQWEEIQQPVLGKFASLLQMIVAFARGMDNGKLEIEREEGDYCDVYLTHDSMSVRKAHNSGRNHLRNVVDYYQQIGQEKAQSVIDSITSSYAAEGQQAPNMMPPGAFPPPFGFPGHPGMPGMPPPPFGIPPPGAPGAPGMLPRMSNPVPTPHFRKNKAHRRGSHHYPGHYANQYLFYLTAPGAHGLPFPPPFPNAGTPPTGGFPLPLPNMPQGANLPIPPPGGFPNFPVPPPGAAGFPPMPMHGQPGTGQPGMGPGGPSPIPTGPRGLEGYPPPPGGGNSGRMDQQW</sequence>
<comment type="function">
    <text evidence="9">Component of the spliceosomal U1 snRNP, which is essential for recognition of the pre-mRNA 5' splice-site and the subsequent assembly of the spliceosome. U1-C is directly involved in initial 5' splice-site recognition for both constitutive and regulated alternative splicing. The interaction with the 5' splice-site seems to precede base-pairing between the pre-mRNA and the U1 snRNA. Stimulates commitment or early (E) complex formation by stabilizing the base pairing of the 5' end of the U1 snRNA and the 5' splice-site region.</text>
</comment>
<feature type="domain" description="Matrin-type" evidence="11">
    <location>
        <begin position="387"/>
        <end position="416"/>
    </location>
</feature>
<evidence type="ECO:0000256" key="8">
    <source>
        <dbReference type="ARBA" id="ARBA00046357"/>
    </source>
</evidence>
<dbReference type="Proteomes" id="UP001150879">
    <property type="component" value="Unassembled WGS sequence"/>
</dbReference>
<accession>A0A9W9T1P5</accession>
<dbReference type="InterPro" id="IPR013085">
    <property type="entry name" value="U1-CZ_Znf_C2H2"/>
</dbReference>
<keyword evidence="5 9" id="KW-0694">RNA-binding</keyword>
<evidence type="ECO:0000313" key="13">
    <source>
        <dbReference type="Proteomes" id="UP001150879"/>
    </source>
</evidence>
<evidence type="ECO:0000256" key="4">
    <source>
        <dbReference type="ARBA" id="ARBA00022833"/>
    </source>
</evidence>
<dbReference type="PANTHER" id="PTHR35179:SF2">
    <property type="entry name" value="START DOMAIN-CONTAINING PROTEIN"/>
    <property type="match status" value="1"/>
</dbReference>